<feature type="domain" description="Glycosyltransferase family 28 N-terminal" evidence="11">
    <location>
        <begin position="3"/>
        <end position="139"/>
    </location>
</feature>
<proteinExistence type="inferred from homology"/>
<feature type="binding site" evidence="10">
    <location>
        <position position="121"/>
    </location>
    <ligand>
        <name>UDP-N-acetyl-alpha-D-glucosamine</name>
        <dbReference type="ChEBI" id="CHEBI:57705"/>
    </ligand>
</feature>
<dbReference type="GO" id="GO:0008360">
    <property type="term" value="P:regulation of cell shape"/>
    <property type="evidence" value="ECO:0007669"/>
    <property type="project" value="UniProtKB-KW"/>
</dbReference>
<dbReference type="CDD" id="cd03785">
    <property type="entry name" value="GT28_MurG"/>
    <property type="match status" value="1"/>
</dbReference>
<dbReference type="GO" id="GO:0005975">
    <property type="term" value="P:carbohydrate metabolic process"/>
    <property type="evidence" value="ECO:0007669"/>
    <property type="project" value="InterPro"/>
</dbReference>
<organism evidence="13 14">
    <name type="scientific">Caldisericum exile (strain DSM 21853 / NBRC 104410 / AZM16c01)</name>
    <dbReference type="NCBI Taxonomy" id="511051"/>
    <lineage>
        <taxon>Bacteria</taxon>
        <taxon>Pseudomonadati</taxon>
        <taxon>Caldisericota/Cryosericota group</taxon>
        <taxon>Caldisericota</taxon>
        <taxon>Caldisericia</taxon>
        <taxon>Caldisericales</taxon>
        <taxon>Caldisericaceae</taxon>
        <taxon>Caldisericum</taxon>
    </lineage>
</organism>
<feature type="binding site" evidence="10">
    <location>
        <position position="190"/>
    </location>
    <ligand>
        <name>UDP-N-acetyl-alpha-D-glucosamine</name>
        <dbReference type="ChEBI" id="CHEBI:57705"/>
    </ligand>
</feature>
<reference evidence="13 14" key="1">
    <citation type="submission" date="2011-01" db="EMBL/GenBank/DDBJ databases">
        <title>Whole genome sequence of Caldisericum exile AZM16c01.</title>
        <authorList>
            <person name="Narita-Yamada S."/>
            <person name="Kawakoshi A."/>
            <person name="Nakamura S."/>
            <person name="Sasagawa M."/>
            <person name="Fukada J."/>
            <person name="Sekine M."/>
            <person name="Kato Y."/>
            <person name="Fukai R."/>
            <person name="Sasaki K."/>
            <person name="Hanamaki A."/>
            <person name="Narita H."/>
            <person name="Konno Y."/>
            <person name="Mori K."/>
            <person name="Yamazaki S."/>
            <person name="Suzuki K."/>
            <person name="Fujita N."/>
        </authorList>
    </citation>
    <scope>NUCLEOTIDE SEQUENCE [LARGE SCALE GENOMIC DNA]</scope>
    <source>
        <strain evidence="14">DSM 21853 / NBRC 104410 / AZM16c01</strain>
    </source>
</reference>
<dbReference type="GO" id="GO:0071555">
    <property type="term" value="P:cell wall organization"/>
    <property type="evidence" value="ECO:0007669"/>
    <property type="project" value="UniProtKB-KW"/>
</dbReference>
<keyword evidence="7 10" id="KW-0472">Membrane</keyword>
<evidence type="ECO:0000259" key="12">
    <source>
        <dbReference type="Pfam" id="PF04101"/>
    </source>
</evidence>
<dbReference type="OrthoDB" id="9808936at2"/>
<evidence type="ECO:0000256" key="10">
    <source>
        <dbReference type="HAMAP-Rule" id="MF_00033"/>
    </source>
</evidence>
<keyword evidence="1 10" id="KW-1003">Cell membrane</keyword>
<keyword evidence="5 10" id="KW-0133">Cell shape</keyword>
<evidence type="ECO:0000256" key="4">
    <source>
        <dbReference type="ARBA" id="ARBA00022679"/>
    </source>
</evidence>
<dbReference type="InterPro" id="IPR006009">
    <property type="entry name" value="GlcNAc_MurG"/>
</dbReference>
<evidence type="ECO:0000256" key="2">
    <source>
        <dbReference type="ARBA" id="ARBA00022618"/>
    </source>
</evidence>
<dbReference type="RefSeq" id="WP_014453703.1">
    <property type="nucleotide sequence ID" value="NC_017096.1"/>
</dbReference>
<dbReference type="InterPro" id="IPR004276">
    <property type="entry name" value="GlycoTrans_28_N"/>
</dbReference>
<dbReference type="PANTHER" id="PTHR21015">
    <property type="entry name" value="UDP-N-ACETYLGLUCOSAMINE--N-ACETYLMURAMYL-(PENTAPEPTIDE) PYROPHOSPHORYL-UNDECAPRENOL N-ACETYLGLUCOSAMINE TRANSFERASE 1"/>
    <property type="match status" value="1"/>
</dbReference>
<comment type="catalytic activity">
    <reaction evidence="10">
        <text>di-trans,octa-cis-undecaprenyl diphospho-N-acetyl-alpha-D-muramoyl-L-alanyl-D-glutamyl-meso-2,6-diaminopimeloyl-D-alanyl-D-alanine + UDP-N-acetyl-alpha-D-glucosamine = di-trans,octa-cis-undecaprenyl diphospho-[N-acetyl-alpha-D-glucosaminyl-(1-&gt;4)]-N-acetyl-alpha-D-muramoyl-L-alanyl-D-glutamyl-meso-2,6-diaminopimeloyl-D-alanyl-D-alanine + UDP + H(+)</text>
        <dbReference type="Rhea" id="RHEA:31227"/>
        <dbReference type="ChEBI" id="CHEBI:15378"/>
        <dbReference type="ChEBI" id="CHEBI:57705"/>
        <dbReference type="ChEBI" id="CHEBI:58223"/>
        <dbReference type="ChEBI" id="CHEBI:61387"/>
        <dbReference type="ChEBI" id="CHEBI:61388"/>
        <dbReference type="EC" id="2.4.1.227"/>
    </reaction>
</comment>
<evidence type="ECO:0000313" key="13">
    <source>
        <dbReference type="EMBL" id="BAL81307.1"/>
    </source>
</evidence>
<dbReference type="SUPFAM" id="SSF53756">
    <property type="entry name" value="UDP-Glycosyltransferase/glycogen phosphorylase"/>
    <property type="match status" value="1"/>
</dbReference>
<dbReference type="InterPro" id="IPR007235">
    <property type="entry name" value="Glyco_trans_28_C"/>
</dbReference>
<dbReference type="EC" id="2.4.1.227" evidence="10"/>
<feature type="domain" description="Glycosyl transferase family 28 C-terminal" evidence="12">
    <location>
        <begin position="183"/>
        <end position="319"/>
    </location>
</feature>
<feature type="binding site" evidence="10">
    <location>
        <begin position="10"/>
        <end position="12"/>
    </location>
    <ligand>
        <name>UDP-N-acetyl-alpha-D-glucosamine</name>
        <dbReference type="ChEBI" id="CHEBI:57705"/>
    </ligand>
</feature>
<dbReference type="Gene3D" id="3.40.50.2000">
    <property type="entry name" value="Glycogen Phosphorylase B"/>
    <property type="match status" value="2"/>
</dbReference>
<evidence type="ECO:0000256" key="3">
    <source>
        <dbReference type="ARBA" id="ARBA00022676"/>
    </source>
</evidence>
<keyword evidence="6 10" id="KW-0573">Peptidoglycan synthesis</keyword>
<feature type="binding site" evidence="10">
    <location>
        <position position="286"/>
    </location>
    <ligand>
        <name>UDP-N-acetyl-alpha-D-glucosamine</name>
        <dbReference type="ChEBI" id="CHEBI:57705"/>
    </ligand>
</feature>
<dbReference type="PANTHER" id="PTHR21015:SF22">
    <property type="entry name" value="GLYCOSYLTRANSFERASE"/>
    <property type="match status" value="1"/>
</dbReference>
<comment type="caution">
    <text evidence="10">Lacks conserved residue(s) required for the propagation of feature annotation.</text>
</comment>
<gene>
    <name evidence="10 13" type="primary">murG</name>
    <name evidence="13" type="ordered locus">CSE_11810</name>
</gene>
<evidence type="ECO:0000256" key="9">
    <source>
        <dbReference type="ARBA" id="ARBA00023316"/>
    </source>
</evidence>
<dbReference type="HAMAP" id="MF_00033">
    <property type="entry name" value="MurG"/>
    <property type="match status" value="1"/>
</dbReference>
<dbReference type="UniPathway" id="UPA00219"/>
<name>A0A7U6JH33_CALEA</name>
<keyword evidence="14" id="KW-1185">Reference proteome</keyword>
<dbReference type="Proteomes" id="UP000004793">
    <property type="component" value="Chromosome"/>
</dbReference>
<keyword evidence="10" id="KW-0997">Cell inner membrane</keyword>
<keyword evidence="3 10" id="KW-0328">Glycosyltransferase</keyword>
<keyword evidence="4 10" id="KW-0808">Transferase</keyword>
<evidence type="ECO:0000313" key="14">
    <source>
        <dbReference type="Proteomes" id="UP000004793"/>
    </source>
</evidence>
<dbReference type="GO" id="GO:0005886">
    <property type="term" value="C:plasma membrane"/>
    <property type="evidence" value="ECO:0007669"/>
    <property type="project" value="UniProtKB-SubCell"/>
</dbReference>
<dbReference type="AlphaFoldDB" id="A0A7U6JH33"/>
<accession>A0A7U6JH33</accession>
<comment type="function">
    <text evidence="10">Cell wall formation. Catalyzes the transfer of a GlcNAc subunit on undecaprenyl-pyrophosphoryl-MurNAc-pentapeptide (lipid intermediate I) to form undecaprenyl-pyrophosphoryl-MurNAc-(pentapeptide)GlcNAc (lipid intermediate II).</text>
</comment>
<dbReference type="EMBL" id="AP012051">
    <property type="protein sequence ID" value="BAL81307.1"/>
    <property type="molecule type" value="Genomic_DNA"/>
</dbReference>
<comment type="subcellular location">
    <subcellularLocation>
        <location evidence="10">Cell inner membrane</location>
        <topology evidence="10">Peripheral membrane protein</topology>
        <orientation evidence="10">Cytoplasmic side</orientation>
    </subcellularLocation>
</comment>
<dbReference type="Pfam" id="PF03033">
    <property type="entry name" value="Glyco_transf_28"/>
    <property type="match status" value="1"/>
</dbReference>
<dbReference type="GO" id="GO:0051301">
    <property type="term" value="P:cell division"/>
    <property type="evidence" value="ECO:0007669"/>
    <property type="project" value="UniProtKB-KW"/>
</dbReference>
<evidence type="ECO:0000256" key="8">
    <source>
        <dbReference type="ARBA" id="ARBA00023306"/>
    </source>
</evidence>
<evidence type="ECO:0000256" key="5">
    <source>
        <dbReference type="ARBA" id="ARBA00022960"/>
    </source>
</evidence>
<comment type="pathway">
    <text evidence="10">Cell wall biogenesis; peptidoglycan biosynthesis.</text>
</comment>
<dbReference type="Pfam" id="PF04101">
    <property type="entry name" value="Glyco_tran_28_C"/>
    <property type="match status" value="1"/>
</dbReference>
<feature type="binding site" evidence="10">
    <location>
        <position position="161"/>
    </location>
    <ligand>
        <name>UDP-N-acetyl-alpha-D-glucosamine</name>
        <dbReference type="ChEBI" id="CHEBI:57705"/>
    </ligand>
</feature>
<comment type="similarity">
    <text evidence="10">Belongs to the glycosyltransferase 28 family. MurG subfamily.</text>
</comment>
<dbReference type="GO" id="GO:0050511">
    <property type="term" value="F:undecaprenyldiphospho-muramoylpentapeptide beta-N-acetylglucosaminyltransferase activity"/>
    <property type="evidence" value="ECO:0007669"/>
    <property type="project" value="UniProtKB-UniRule"/>
</dbReference>
<protein>
    <recommendedName>
        <fullName evidence="10">UDP-N-acetylglucosamine--N-acetylmuramyl-(pentapeptide) pyrophosphoryl-undecaprenol N-acetylglucosamine transferase</fullName>
        <ecNumber evidence="10">2.4.1.227</ecNumber>
    </recommendedName>
    <alternativeName>
        <fullName evidence="10">Undecaprenyl-PP-MurNAc-pentapeptide-UDPGlcNAc GlcNAc transferase</fullName>
    </alternativeName>
</protein>
<evidence type="ECO:0000256" key="6">
    <source>
        <dbReference type="ARBA" id="ARBA00022984"/>
    </source>
</evidence>
<keyword evidence="8 10" id="KW-0131">Cell cycle</keyword>
<dbReference type="KEGG" id="cex:CSE_11810"/>
<dbReference type="NCBIfam" id="TIGR01133">
    <property type="entry name" value="murG"/>
    <property type="match status" value="1"/>
</dbReference>
<dbReference type="GO" id="GO:0009252">
    <property type="term" value="P:peptidoglycan biosynthetic process"/>
    <property type="evidence" value="ECO:0007669"/>
    <property type="project" value="UniProtKB-UniRule"/>
</dbReference>
<keyword evidence="2 10" id="KW-0132">Cell division</keyword>
<keyword evidence="9 10" id="KW-0961">Cell wall biogenesis/degradation</keyword>
<evidence type="ECO:0000256" key="7">
    <source>
        <dbReference type="ARBA" id="ARBA00023136"/>
    </source>
</evidence>
<sequence>MKILIAGGGTGGHIYPLIPVGEELRKHGHEVIFIGRRESIEERVAKKYGFTVQYVRASLFDLNILKFVKFAIFSINGFFDALKIVGKTKPDKILGGGGYVSLPILLAGILKGVPVYLYEQNTIPGRTNLIFSRFARLVFLGFEDIKNHFGSKGVFVGNPVRKEVINQDKKTALEFFKFEDKFTLLAFGGSGGAYKLNKIIAEAIPELIENEIQIIFITGVKFFDEFKSLSNHKNLRIYPYLDEMGYAYAVSTVAVTRGGAMTLSELILNNVYSIVVPFPYARDNHQFYNAKYFENYGCVSVIKEEDLTKDILVKKIVDFKNDFHIINLECAKFYPRDAEKRIVELLEEDK</sequence>
<evidence type="ECO:0000256" key="1">
    <source>
        <dbReference type="ARBA" id="ARBA00022475"/>
    </source>
</evidence>
<evidence type="ECO:0000259" key="11">
    <source>
        <dbReference type="Pfam" id="PF03033"/>
    </source>
</evidence>